<sequence>MLNGYFLIILAAIGYGALPIFVKWGYNLGLTMDLMLFSRFLIASSLMVFIHLVSRKKGLKISKSCLFLLTLQGLLFFGCSYTYFLSIKYMSATITNILLYTYPLMVVLMSAMFFKEKISLVKGVTLLIAFFGCLLVVDVVNISGQKISMPGFFYGVLSALFYALYNILGQYLSEKADPFTVSASTSIICLLATMVIYPPTNVFSGHSQSALWVVGLGTAILCTVIPLFSYQKGLSLLGASQASILSTIEPAITIVLAGFILGETLTSSQLLGGLLVICGVLLLKLDKLERPYPFKRHLSHKA</sequence>
<keyword evidence="5 7" id="KW-1133">Transmembrane helix</keyword>
<comment type="subcellular location">
    <subcellularLocation>
        <location evidence="1">Cell membrane</location>
        <topology evidence="1">Multi-pass membrane protein</topology>
    </subcellularLocation>
</comment>
<keyword evidence="4 7" id="KW-0812">Transmembrane</keyword>
<gene>
    <name evidence="9" type="ORF">SAMN05443529_10441</name>
</gene>
<feature type="transmembrane region" description="Helical" evidence="7">
    <location>
        <begin position="5"/>
        <end position="22"/>
    </location>
</feature>
<feature type="transmembrane region" description="Helical" evidence="7">
    <location>
        <begin position="209"/>
        <end position="230"/>
    </location>
</feature>
<name>A0A1G7V8V2_9FIRM</name>
<keyword evidence="10" id="KW-1185">Reference proteome</keyword>
<dbReference type="PANTHER" id="PTHR42920:SF5">
    <property type="entry name" value="EAMA DOMAIN-CONTAINING PROTEIN"/>
    <property type="match status" value="1"/>
</dbReference>
<organism evidence="9 10">
    <name type="scientific">Desulfosporosinus hippei DSM 8344</name>
    <dbReference type="NCBI Taxonomy" id="1121419"/>
    <lineage>
        <taxon>Bacteria</taxon>
        <taxon>Bacillati</taxon>
        <taxon>Bacillota</taxon>
        <taxon>Clostridia</taxon>
        <taxon>Eubacteriales</taxon>
        <taxon>Desulfitobacteriaceae</taxon>
        <taxon>Desulfosporosinus</taxon>
    </lineage>
</organism>
<evidence type="ECO:0000313" key="10">
    <source>
        <dbReference type="Proteomes" id="UP000198656"/>
    </source>
</evidence>
<protein>
    <submittedName>
        <fullName evidence="9">EamA domain-containing membrane protein RarD</fullName>
    </submittedName>
</protein>
<evidence type="ECO:0000256" key="2">
    <source>
        <dbReference type="ARBA" id="ARBA00007362"/>
    </source>
</evidence>
<proteinExistence type="inferred from homology"/>
<feature type="transmembrane region" description="Helical" evidence="7">
    <location>
        <begin position="121"/>
        <end position="140"/>
    </location>
</feature>
<dbReference type="Gene3D" id="1.10.3730.20">
    <property type="match status" value="1"/>
</dbReference>
<feature type="transmembrane region" description="Helical" evidence="7">
    <location>
        <begin position="152"/>
        <end position="172"/>
    </location>
</feature>
<dbReference type="RefSeq" id="WP_092330610.1">
    <property type="nucleotide sequence ID" value="NZ_FNCP01000004.1"/>
</dbReference>
<dbReference type="STRING" id="1121419.SAMN05443529_10441"/>
<feature type="transmembrane region" description="Helical" evidence="7">
    <location>
        <begin position="34"/>
        <end position="53"/>
    </location>
</feature>
<feature type="transmembrane region" description="Helical" evidence="7">
    <location>
        <begin position="267"/>
        <end position="285"/>
    </location>
</feature>
<feature type="transmembrane region" description="Helical" evidence="7">
    <location>
        <begin position="179"/>
        <end position="197"/>
    </location>
</feature>
<dbReference type="PANTHER" id="PTHR42920">
    <property type="entry name" value="OS03G0707200 PROTEIN-RELATED"/>
    <property type="match status" value="1"/>
</dbReference>
<dbReference type="InterPro" id="IPR037185">
    <property type="entry name" value="EmrE-like"/>
</dbReference>
<dbReference type="Pfam" id="PF00892">
    <property type="entry name" value="EamA"/>
    <property type="match status" value="2"/>
</dbReference>
<comment type="similarity">
    <text evidence="2">Belongs to the EamA transporter family.</text>
</comment>
<evidence type="ECO:0000256" key="6">
    <source>
        <dbReference type="ARBA" id="ARBA00023136"/>
    </source>
</evidence>
<keyword evidence="6 7" id="KW-0472">Membrane</keyword>
<feature type="domain" description="EamA" evidence="8">
    <location>
        <begin position="150"/>
        <end position="283"/>
    </location>
</feature>
<feature type="transmembrane region" description="Helical" evidence="7">
    <location>
        <begin position="242"/>
        <end position="261"/>
    </location>
</feature>
<evidence type="ECO:0000256" key="7">
    <source>
        <dbReference type="SAM" id="Phobius"/>
    </source>
</evidence>
<dbReference type="EMBL" id="FNCP01000004">
    <property type="protein sequence ID" value="SDG55961.1"/>
    <property type="molecule type" value="Genomic_DNA"/>
</dbReference>
<evidence type="ECO:0000256" key="4">
    <source>
        <dbReference type="ARBA" id="ARBA00022692"/>
    </source>
</evidence>
<reference evidence="10" key="1">
    <citation type="submission" date="2016-10" db="EMBL/GenBank/DDBJ databases">
        <authorList>
            <person name="Varghese N."/>
            <person name="Submissions S."/>
        </authorList>
    </citation>
    <scope>NUCLEOTIDE SEQUENCE [LARGE SCALE GENOMIC DNA]</scope>
    <source>
        <strain evidence="10">DSM 8344</strain>
    </source>
</reference>
<dbReference type="InterPro" id="IPR051258">
    <property type="entry name" value="Diverse_Substrate_Transporter"/>
</dbReference>
<accession>A0A1G7V8V2</accession>
<feature type="domain" description="EamA" evidence="8">
    <location>
        <begin position="3"/>
        <end position="137"/>
    </location>
</feature>
<evidence type="ECO:0000256" key="3">
    <source>
        <dbReference type="ARBA" id="ARBA00022475"/>
    </source>
</evidence>
<evidence type="ECO:0000256" key="5">
    <source>
        <dbReference type="ARBA" id="ARBA00022989"/>
    </source>
</evidence>
<feature type="transmembrane region" description="Helical" evidence="7">
    <location>
        <begin position="97"/>
        <end position="114"/>
    </location>
</feature>
<dbReference type="Proteomes" id="UP000198656">
    <property type="component" value="Unassembled WGS sequence"/>
</dbReference>
<dbReference type="InterPro" id="IPR000620">
    <property type="entry name" value="EamA_dom"/>
</dbReference>
<evidence type="ECO:0000313" key="9">
    <source>
        <dbReference type="EMBL" id="SDG55961.1"/>
    </source>
</evidence>
<dbReference type="AlphaFoldDB" id="A0A1G7V8V2"/>
<keyword evidence="3" id="KW-1003">Cell membrane</keyword>
<dbReference type="SUPFAM" id="SSF103481">
    <property type="entry name" value="Multidrug resistance efflux transporter EmrE"/>
    <property type="match status" value="2"/>
</dbReference>
<feature type="transmembrane region" description="Helical" evidence="7">
    <location>
        <begin position="65"/>
        <end position="85"/>
    </location>
</feature>
<evidence type="ECO:0000256" key="1">
    <source>
        <dbReference type="ARBA" id="ARBA00004651"/>
    </source>
</evidence>
<dbReference type="OrthoDB" id="1894884at2"/>
<evidence type="ECO:0000259" key="8">
    <source>
        <dbReference type="Pfam" id="PF00892"/>
    </source>
</evidence>
<dbReference type="GO" id="GO:0005886">
    <property type="term" value="C:plasma membrane"/>
    <property type="evidence" value="ECO:0007669"/>
    <property type="project" value="UniProtKB-SubCell"/>
</dbReference>